<dbReference type="OrthoDB" id="9805821at2"/>
<gene>
    <name evidence="5" type="ordered locus">Tter_2605</name>
</gene>
<dbReference type="SUPFAM" id="SSF51445">
    <property type="entry name" value="(Trans)glycosidases"/>
    <property type="match status" value="1"/>
</dbReference>
<dbReference type="Gene3D" id="3.40.50.1700">
    <property type="entry name" value="Glycoside hydrolase family 3 C-terminal domain"/>
    <property type="match status" value="1"/>
</dbReference>
<dbReference type="InterPro" id="IPR017853">
    <property type="entry name" value="GH"/>
</dbReference>
<organism evidence="5 6">
    <name type="scientific">Thermobaculum terrenum (strain ATCC BAA-798 / CCMEE 7001 / YNP1)</name>
    <dbReference type="NCBI Taxonomy" id="525904"/>
    <lineage>
        <taxon>Bacteria</taxon>
        <taxon>Bacillati</taxon>
        <taxon>Chloroflexota</taxon>
        <taxon>Chloroflexia</taxon>
        <taxon>Candidatus Thermobaculales</taxon>
        <taxon>Candidatus Thermobaculaceae</taxon>
        <taxon>Thermobaculum</taxon>
    </lineage>
</organism>
<evidence type="ECO:0000256" key="2">
    <source>
        <dbReference type="ARBA" id="ARBA00022801"/>
    </source>
</evidence>
<evidence type="ECO:0000256" key="1">
    <source>
        <dbReference type="ARBA" id="ARBA00005336"/>
    </source>
</evidence>
<keyword evidence="2 5" id="KW-0378">Hydrolase</keyword>
<dbReference type="RefSeq" id="WP_012876524.1">
    <property type="nucleotide sequence ID" value="NC_013526.1"/>
</dbReference>
<dbReference type="PANTHER" id="PTHR30480">
    <property type="entry name" value="BETA-HEXOSAMINIDASE-RELATED"/>
    <property type="match status" value="1"/>
</dbReference>
<evidence type="ECO:0000256" key="3">
    <source>
        <dbReference type="ARBA" id="ARBA00023295"/>
    </source>
</evidence>
<dbReference type="HOGENOM" id="CLU_008392_5_3_0"/>
<dbReference type="InterPro" id="IPR001764">
    <property type="entry name" value="Glyco_hydro_3_N"/>
</dbReference>
<reference evidence="6" key="1">
    <citation type="journal article" date="2010" name="Stand. Genomic Sci.">
        <title>Complete genome sequence of 'Thermobaculum terrenum' type strain (YNP1).</title>
        <authorList>
            <person name="Kiss H."/>
            <person name="Cleland D."/>
            <person name="Lapidus A."/>
            <person name="Lucas S."/>
            <person name="Glavina Del Rio T."/>
            <person name="Nolan M."/>
            <person name="Tice H."/>
            <person name="Han C."/>
            <person name="Goodwin L."/>
            <person name="Pitluck S."/>
            <person name="Liolios K."/>
            <person name="Ivanova N."/>
            <person name="Mavromatis K."/>
            <person name="Ovchinnikova G."/>
            <person name="Pati A."/>
            <person name="Chen A."/>
            <person name="Palaniappan K."/>
            <person name="Land M."/>
            <person name="Hauser L."/>
            <person name="Chang Y."/>
            <person name="Jeffries C."/>
            <person name="Lu M."/>
            <person name="Brettin T."/>
            <person name="Detter J."/>
            <person name="Goker M."/>
            <person name="Tindall B."/>
            <person name="Beck B."/>
            <person name="McDermott T."/>
            <person name="Woyke T."/>
            <person name="Bristow J."/>
            <person name="Eisen J."/>
            <person name="Markowitz V."/>
            <person name="Hugenholtz P."/>
            <person name="Kyrpides N."/>
            <person name="Klenk H."/>
            <person name="Cheng J."/>
        </authorList>
    </citation>
    <scope>NUCLEOTIDE SEQUENCE [LARGE SCALE GENOMIC DNA]</scope>
    <source>
        <strain evidence="6">ATCC BAA-798 / YNP1</strain>
    </source>
</reference>
<dbReference type="GO" id="GO:0009254">
    <property type="term" value="P:peptidoglycan turnover"/>
    <property type="evidence" value="ECO:0007669"/>
    <property type="project" value="TreeGrafter"/>
</dbReference>
<proteinExistence type="inferred from homology"/>
<dbReference type="KEGG" id="ttr:Tter_2605"/>
<evidence type="ECO:0000259" key="4">
    <source>
        <dbReference type="Pfam" id="PF00933"/>
    </source>
</evidence>
<evidence type="ECO:0000313" key="6">
    <source>
        <dbReference type="Proteomes" id="UP000000323"/>
    </source>
</evidence>
<evidence type="ECO:0000313" key="5">
    <source>
        <dbReference type="EMBL" id="ACZ43493.1"/>
    </source>
</evidence>
<dbReference type="InterPro" id="IPR050226">
    <property type="entry name" value="NagZ_Beta-hexosaminidase"/>
</dbReference>
<accession>D1CIC2</accession>
<dbReference type="Gene3D" id="3.20.20.300">
    <property type="entry name" value="Glycoside hydrolase, family 3, N-terminal domain"/>
    <property type="match status" value="1"/>
</dbReference>
<comment type="similarity">
    <text evidence="1">Belongs to the glycosyl hydrolase 3 family.</text>
</comment>
<dbReference type="PRINTS" id="PR00133">
    <property type="entry name" value="GLHYDRLASE3"/>
</dbReference>
<dbReference type="STRING" id="525904.Tter_2605"/>
<dbReference type="AlphaFoldDB" id="D1CIC2"/>
<keyword evidence="6" id="KW-1185">Reference proteome</keyword>
<feature type="domain" description="Glycoside hydrolase family 3 N-terminal" evidence="4">
    <location>
        <begin position="8"/>
        <end position="329"/>
    </location>
</feature>
<dbReference type="CAZy" id="GH3">
    <property type="family name" value="Glycoside Hydrolase Family 3"/>
</dbReference>
<dbReference type="PANTHER" id="PTHR30480:SF16">
    <property type="entry name" value="GLYCOSIDE HYDROLASE FAMILY 3 DOMAIN PROTEIN"/>
    <property type="match status" value="1"/>
</dbReference>
<dbReference type="Pfam" id="PF00933">
    <property type="entry name" value="Glyco_hydro_3"/>
    <property type="match status" value="1"/>
</dbReference>
<dbReference type="GO" id="GO:0005975">
    <property type="term" value="P:carbohydrate metabolic process"/>
    <property type="evidence" value="ECO:0007669"/>
    <property type="project" value="InterPro"/>
</dbReference>
<dbReference type="SUPFAM" id="SSF52279">
    <property type="entry name" value="Beta-D-glucan exohydrolase, C-terminal domain"/>
    <property type="match status" value="1"/>
</dbReference>
<sequence>MPEDLRIEDLVGQVVAVGFPGHAPTPEVLQLIQRYRVGNVILFSRNVRDVQQLRELTATLQRAAFDAGHRQPLLIMIDQENGVVRRLGQGASVLPGSMALGAAGDPECARQVALTTGRELRALGVNMNLAPVADVNNNPANPVIGVRSFGEDPQAVGDMVAAAVEGYAEAGVISCLKHFPGHGDTAVDSHLALPVVPHDRARLESVELPPFRRGIEAGTDSIMVAHLHLPAIMANEAPSTVSPEVIDGLLRGELGFGGLVITDCLEMRAVSETIGTERSAVLAIASGADVALVSHRHDRQVGAVRALYAALREGALSEDRLQEAADRVMCLKERLSWREALGGGVPDWVGGEEHARLAQRVYEASVTLVRDDWGLLPLDASALERVAVLYPAREEVTWAEDNRFPQGFAAAAVARRGVSVEGMPVPAAHDAETRAAILRQVEGADLVIYATLNAHLYPDQAALMRELLEAQVRVIGIAVRNPYDLLAFPALGTYLATYEYTPGAVEAAVRVMFGEVEPRGRLPVSLPGLYPRGHGLKRGGRGR</sequence>
<dbReference type="eggNOG" id="COG1472">
    <property type="taxonomic scope" value="Bacteria"/>
</dbReference>
<name>D1CIC2_THET1</name>
<protein>
    <submittedName>
        <fullName evidence="5">Glycoside hydrolase family 3 domain protein</fullName>
    </submittedName>
</protein>
<dbReference type="InterPro" id="IPR036962">
    <property type="entry name" value="Glyco_hydro_3_N_sf"/>
</dbReference>
<dbReference type="Proteomes" id="UP000000323">
    <property type="component" value="Chromosome 2"/>
</dbReference>
<keyword evidence="3" id="KW-0326">Glycosidase</keyword>
<dbReference type="EMBL" id="CP001826">
    <property type="protein sequence ID" value="ACZ43493.1"/>
    <property type="molecule type" value="Genomic_DNA"/>
</dbReference>
<dbReference type="GO" id="GO:0004553">
    <property type="term" value="F:hydrolase activity, hydrolyzing O-glycosyl compounds"/>
    <property type="evidence" value="ECO:0007669"/>
    <property type="project" value="InterPro"/>
</dbReference>
<dbReference type="InterPro" id="IPR036881">
    <property type="entry name" value="Glyco_hydro_3_C_sf"/>
</dbReference>